<dbReference type="InterPro" id="IPR052736">
    <property type="entry name" value="Stf3_sulfotransferase"/>
</dbReference>
<comment type="caution">
    <text evidence="1">The sequence shown here is derived from an EMBL/GenBank/DDBJ whole genome shotgun (WGS) entry which is preliminary data.</text>
</comment>
<dbReference type="Proteomes" id="UP001158067">
    <property type="component" value="Unassembled WGS sequence"/>
</dbReference>
<reference evidence="1 2" key="1">
    <citation type="submission" date="2017-05" db="EMBL/GenBank/DDBJ databases">
        <authorList>
            <person name="Varghese N."/>
            <person name="Submissions S."/>
        </authorList>
    </citation>
    <scope>NUCLEOTIDE SEQUENCE [LARGE SCALE GENOMIC DNA]</scope>
    <source>
        <strain evidence="1 2">DSM 25457</strain>
    </source>
</reference>
<protein>
    <submittedName>
        <fullName evidence="1">Sulfotransferase family protein</fullName>
    </submittedName>
</protein>
<dbReference type="PANTHER" id="PTHR36451:SF1">
    <property type="entry name" value="OMEGA-HYDROXY-BETA-DIHYDROMENAQUINONE-9 SULFOTRANSFERASE STF3"/>
    <property type="match status" value="1"/>
</dbReference>
<keyword evidence="2" id="KW-1185">Reference proteome</keyword>
<organism evidence="1 2">
    <name type="scientific">Neorhodopirellula lusitana</name>
    <dbReference type="NCBI Taxonomy" id="445327"/>
    <lineage>
        <taxon>Bacteria</taxon>
        <taxon>Pseudomonadati</taxon>
        <taxon>Planctomycetota</taxon>
        <taxon>Planctomycetia</taxon>
        <taxon>Pirellulales</taxon>
        <taxon>Pirellulaceae</taxon>
        <taxon>Neorhodopirellula</taxon>
    </lineage>
</organism>
<dbReference type="EMBL" id="FXUG01000002">
    <property type="protein sequence ID" value="SMP47763.1"/>
    <property type="molecule type" value="Genomic_DNA"/>
</dbReference>
<sequence>MNNAPIVITGCPRSGTKMMGRVFGTLSKDFCLISEHSNKSSEIPEDQSGVNDQELWWNNFKYAHWSEQFNRPTIDQPIADHVSVRLLRDRYLEIAEGRRLVIKNPSHVLNINIIREMFPEAQFVYCLRDPWTTMHSMTKAGREGFLLRSERVVNEGKSLLHKAAISWNEAVTSLLQSGHEAWHTVRYEEVLLNPRAVIEQMCDSLSLGSLEGFENAVRIPKPSANQQYFYIKNAYRNSPHRVAIEAEIQKGSLALNYPTTPYHLPGTLVEHCVDKVNRKLSKVFSPRDRKTAA</sequence>
<dbReference type="InterPro" id="IPR027417">
    <property type="entry name" value="P-loop_NTPase"/>
</dbReference>
<dbReference type="PANTHER" id="PTHR36451">
    <property type="entry name" value="PAPS-DEPENDENT SULFOTRANSFERASE STF3"/>
    <property type="match status" value="1"/>
</dbReference>
<evidence type="ECO:0000313" key="1">
    <source>
        <dbReference type="EMBL" id="SMP47763.1"/>
    </source>
</evidence>
<dbReference type="SUPFAM" id="SSF52540">
    <property type="entry name" value="P-loop containing nucleoside triphosphate hydrolases"/>
    <property type="match status" value="1"/>
</dbReference>
<evidence type="ECO:0000313" key="2">
    <source>
        <dbReference type="Proteomes" id="UP001158067"/>
    </source>
</evidence>
<dbReference type="Gene3D" id="3.40.50.300">
    <property type="entry name" value="P-loop containing nucleotide triphosphate hydrolases"/>
    <property type="match status" value="1"/>
</dbReference>
<proteinExistence type="predicted"/>
<dbReference type="Pfam" id="PF13469">
    <property type="entry name" value="Sulfotransfer_3"/>
    <property type="match status" value="1"/>
</dbReference>
<gene>
    <name evidence="1" type="ORF">SAMN06265222_102335</name>
</gene>
<name>A0ABY1PTY5_9BACT</name>
<dbReference type="RefSeq" id="WP_283431653.1">
    <property type="nucleotide sequence ID" value="NZ_FXUG01000002.1"/>
</dbReference>
<accession>A0ABY1PTY5</accession>